<feature type="compositionally biased region" description="Pro residues" evidence="1">
    <location>
        <begin position="185"/>
        <end position="196"/>
    </location>
</feature>
<dbReference type="HOGENOM" id="CLU_1146490_0_0_5"/>
<sequence precursor="true">MVSLKLVSRCFVVALAAQVLLWPCSRLSAQPAGHGISQQQAEVSLREVAAEFISQQKQGATNDYSTPRVRLYNLVRLYNRDIGWIFVAEFDGALVPVKWMPGEKQKFYHGIIKIVADKNGMPQAPVINEGQGLWESEAKVADLYNDLREDIGQWSDWLGNPMAPPPNPTANTPPQVPNVAGPGPQLTPPVKLPTTPPSNSSGGGNDAIRAQYAEIAEWKKKCDDPNNPNRPKDCEKYYELQRKLMGQIGNTQPKK</sequence>
<proteinExistence type="predicted"/>
<dbReference type="Proteomes" id="UP000001818">
    <property type="component" value="Chromosome"/>
</dbReference>
<feature type="chain" id="PRO_5004181774" evidence="2">
    <location>
        <begin position="30"/>
        <end position="255"/>
    </location>
</feature>
<name>Q137C8_RHOPS</name>
<dbReference type="AlphaFoldDB" id="Q137C8"/>
<dbReference type="EMBL" id="CP000283">
    <property type="protein sequence ID" value="ABE39811.1"/>
    <property type="molecule type" value="Genomic_DNA"/>
</dbReference>
<feature type="region of interest" description="Disordered" evidence="1">
    <location>
        <begin position="157"/>
        <end position="212"/>
    </location>
</feature>
<gene>
    <name evidence="3" type="ordered locus">RPD_2582</name>
</gene>
<evidence type="ECO:0000313" key="3">
    <source>
        <dbReference type="EMBL" id="ABE39811.1"/>
    </source>
</evidence>
<accession>Q137C8</accession>
<organism evidence="3 4">
    <name type="scientific">Rhodopseudomonas palustris (strain BisB5)</name>
    <dbReference type="NCBI Taxonomy" id="316057"/>
    <lineage>
        <taxon>Bacteria</taxon>
        <taxon>Pseudomonadati</taxon>
        <taxon>Pseudomonadota</taxon>
        <taxon>Alphaproteobacteria</taxon>
        <taxon>Hyphomicrobiales</taxon>
        <taxon>Nitrobacteraceae</taxon>
        <taxon>Rhodopseudomonas</taxon>
    </lineage>
</organism>
<protein>
    <submittedName>
        <fullName evidence="3">Uncharacterized protein</fullName>
    </submittedName>
</protein>
<evidence type="ECO:0000256" key="1">
    <source>
        <dbReference type="SAM" id="MobiDB-lite"/>
    </source>
</evidence>
<dbReference type="BioCyc" id="RPAL316057:RPD_RS12985-MONOMER"/>
<dbReference type="KEGG" id="rpd:RPD_2582"/>
<evidence type="ECO:0000313" key="4">
    <source>
        <dbReference type="Proteomes" id="UP000001818"/>
    </source>
</evidence>
<feature type="compositionally biased region" description="Low complexity" evidence="1">
    <location>
        <begin position="169"/>
        <end position="179"/>
    </location>
</feature>
<keyword evidence="2" id="KW-0732">Signal</keyword>
<reference evidence="3 4" key="1">
    <citation type="submission" date="2006-03" db="EMBL/GenBank/DDBJ databases">
        <title>Complete sequence of Rhodopseudomonas palustris BisB5.</title>
        <authorList>
            <consortium name="US DOE Joint Genome Institute"/>
            <person name="Copeland A."/>
            <person name="Lucas S."/>
            <person name="Lapidus A."/>
            <person name="Barry K."/>
            <person name="Detter J.C."/>
            <person name="Glavina del Rio T."/>
            <person name="Hammon N."/>
            <person name="Israni S."/>
            <person name="Dalin E."/>
            <person name="Tice H."/>
            <person name="Pitluck S."/>
            <person name="Chain P."/>
            <person name="Malfatti S."/>
            <person name="Shin M."/>
            <person name="Vergez L."/>
            <person name="Schmutz J."/>
            <person name="Larimer F."/>
            <person name="Land M."/>
            <person name="Hauser L."/>
            <person name="Pelletier D.A."/>
            <person name="Kyrpides N."/>
            <person name="Lykidis A."/>
            <person name="Oda Y."/>
            <person name="Harwood C.S."/>
            <person name="Richardson P."/>
        </authorList>
    </citation>
    <scope>NUCLEOTIDE SEQUENCE [LARGE SCALE GENOMIC DNA]</scope>
    <source>
        <strain evidence="3 4">BisB5</strain>
    </source>
</reference>
<evidence type="ECO:0000256" key="2">
    <source>
        <dbReference type="SAM" id="SignalP"/>
    </source>
</evidence>
<feature type="signal peptide" evidence="2">
    <location>
        <begin position="1"/>
        <end position="29"/>
    </location>
</feature>